<evidence type="ECO:0000256" key="2">
    <source>
        <dbReference type="ARBA" id="ARBA00022679"/>
    </source>
</evidence>
<evidence type="ECO:0000313" key="15">
    <source>
        <dbReference type="Proteomes" id="UP000036987"/>
    </source>
</evidence>
<keyword evidence="6 8" id="KW-0862">Zinc</keyword>
<dbReference type="GO" id="GO:0008173">
    <property type="term" value="F:RNA methyltransferase activity"/>
    <property type="evidence" value="ECO:0007669"/>
    <property type="project" value="InterPro"/>
</dbReference>
<dbReference type="Gene3D" id="4.10.1000.10">
    <property type="entry name" value="Zinc finger, CCCH-type"/>
    <property type="match status" value="1"/>
</dbReference>
<dbReference type="Pfam" id="PF00642">
    <property type="entry name" value="zf-CCCH"/>
    <property type="match status" value="1"/>
</dbReference>
<dbReference type="PROSITE" id="PS01230">
    <property type="entry name" value="TRMA_1"/>
    <property type="match status" value="1"/>
</dbReference>
<dbReference type="GO" id="GO:0006396">
    <property type="term" value="P:RNA processing"/>
    <property type="evidence" value="ECO:0007669"/>
    <property type="project" value="InterPro"/>
</dbReference>
<comment type="similarity">
    <text evidence="9">Belongs to the class I-like SAM-binding methyltransferase superfamily. RNA M5U methyltransferase family.</text>
</comment>
<protein>
    <submittedName>
        <fullName evidence="14">23S rRNA (Uracil-5-)-methyltransferase</fullName>
    </submittedName>
</protein>
<dbReference type="PROSITE" id="PS50103">
    <property type="entry name" value="ZF_C3H1"/>
    <property type="match status" value="1"/>
</dbReference>
<evidence type="ECO:0000256" key="9">
    <source>
        <dbReference type="PROSITE-ProRule" id="PRU01024"/>
    </source>
</evidence>
<comment type="caution">
    <text evidence="9">Lacks conserved residue(s) required for the propagation of feature annotation.</text>
</comment>
<dbReference type="InterPro" id="IPR029063">
    <property type="entry name" value="SAM-dependent_MTases_sf"/>
</dbReference>
<dbReference type="PANTHER" id="PTHR45904:SF2">
    <property type="entry name" value="TRNA (URACIL-5-)-METHYLTRANSFERASE HOMOLOG A"/>
    <property type="match status" value="1"/>
</dbReference>
<evidence type="ECO:0000256" key="10">
    <source>
        <dbReference type="PROSITE-ProRule" id="PRU10015"/>
    </source>
</evidence>
<evidence type="ECO:0000256" key="8">
    <source>
        <dbReference type="PROSITE-ProRule" id="PRU00723"/>
    </source>
</evidence>
<feature type="binding site" evidence="9">
    <location>
        <position position="717"/>
    </location>
    <ligand>
        <name>S-adenosyl-L-methionine</name>
        <dbReference type="ChEBI" id="CHEBI:59789"/>
    </ligand>
</feature>
<evidence type="ECO:0000256" key="5">
    <source>
        <dbReference type="ARBA" id="ARBA00022771"/>
    </source>
</evidence>
<dbReference type="SUPFAM" id="SSF53335">
    <property type="entry name" value="S-adenosyl-L-methionine-dependent methyltransferases"/>
    <property type="match status" value="1"/>
</dbReference>
<dbReference type="EMBL" id="LFYR01000864">
    <property type="protein sequence ID" value="KMZ68060.1"/>
    <property type="molecule type" value="Genomic_DNA"/>
</dbReference>
<gene>
    <name evidence="14" type="ORF">ZOSMA_24G00830</name>
</gene>
<dbReference type="PANTHER" id="PTHR45904">
    <property type="entry name" value="TRNA (URACIL-5-)-METHYLTRANSFERASE"/>
    <property type="match status" value="1"/>
</dbReference>
<dbReference type="InterPro" id="IPR045850">
    <property type="entry name" value="TRM2_met"/>
</dbReference>
<dbReference type="SUPFAM" id="SSF54928">
    <property type="entry name" value="RNA-binding domain, RBD"/>
    <property type="match status" value="1"/>
</dbReference>
<dbReference type="PROSITE" id="PS50102">
    <property type="entry name" value="RRM"/>
    <property type="match status" value="1"/>
</dbReference>
<evidence type="ECO:0000256" key="4">
    <source>
        <dbReference type="ARBA" id="ARBA00022723"/>
    </source>
</evidence>
<dbReference type="Gene3D" id="3.30.70.330">
    <property type="match status" value="1"/>
</dbReference>
<dbReference type="SMART" id="SM00356">
    <property type="entry name" value="ZnF_C3H1"/>
    <property type="match status" value="1"/>
</dbReference>
<evidence type="ECO:0000259" key="13">
    <source>
        <dbReference type="PROSITE" id="PS50103"/>
    </source>
</evidence>
<dbReference type="Gene3D" id="3.40.50.150">
    <property type="entry name" value="Vaccinia Virus protein VP39"/>
    <property type="match status" value="1"/>
</dbReference>
<dbReference type="InterPro" id="IPR025714">
    <property type="entry name" value="Methyltranfer_dom"/>
</dbReference>
<dbReference type="Pfam" id="PF13847">
    <property type="entry name" value="Methyltransf_31"/>
    <property type="match status" value="1"/>
</dbReference>
<organism evidence="14 15">
    <name type="scientific">Zostera marina</name>
    <name type="common">Eelgrass</name>
    <dbReference type="NCBI Taxonomy" id="29655"/>
    <lineage>
        <taxon>Eukaryota</taxon>
        <taxon>Viridiplantae</taxon>
        <taxon>Streptophyta</taxon>
        <taxon>Embryophyta</taxon>
        <taxon>Tracheophyta</taxon>
        <taxon>Spermatophyta</taxon>
        <taxon>Magnoliopsida</taxon>
        <taxon>Liliopsida</taxon>
        <taxon>Zosteraceae</taxon>
        <taxon>Zostera</taxon>
    </lineage>
</organism>
<proteinExistence type="inferred from homology"/>
<keyword evidence="15" id="KW-1185">Reference proteome</keyword>
<feature type="compositionally biased region" description="Basic and acidic residues" evidence="11">
    <location>
        <begin position="687"/>
        <end position="696"/>
    </location>
</feature>
<dbReference type="AlphaFoldDB" id="A0A0K9PII9"/>
<dbReference type="InterPro" id="IPR036855">
    <property type="entry name" value="Znf_CCCH_sf"/>
</dbReference>
<dbReference type="CDD" id="cd00590">
    <property type="entry name" value="RRM_SF"/>
    <property type="match status" value="1"/>
</dbReference>
<comment type="caution">
    <text evidence="14">The sequence shown here is derived from an EMBL/GenBank/DDBJ whole genome shotgun (WGS) entry which is preliminary data.</text>
</comment>
<feature type="domain" description="C3H1-type" evidence="13">
    <location>
        <begin position="54"/>
        <end position="83"/>
    </location>
</feature>
<dbReference type="InterPro" id="IPR012677">
    <property type="entry name" value="Nucleotide-bd_a/b_plait_sf"/>
</dbReference>
<feature type="compositionally biased region" description="Polar residues" evidence="11">
    <location>
        <begin position="773"/>
        <end position="782"/>
    </location>
</feature>
<evidence type="ECO:0000256" key="7">
    <source>
        <dbReference type="PROSITE-ProRule" id="PRU00176"/>
    </source>
</evidence>
<keyword evidence="7" id="KW-0694">RNA-binding</keyword>
<dbReference type="GO" id="GO:0003723">
    <property type="term" value="F:RNA binding"/>
    <property type="evidence" value="ECO:0007669"/>
    <property type="project" value="UniProtKB-UniRule"/>
</dbReference>
<feature type="active site" evidence="10">
    <location>
        <position position="745"/>
    </location>
</feature>
<evidence type="ECO:0000256" key="3">
    <source>
        <dbReference type="ARBA" id="ARBA00022691"/>
    </source>
</evidence>
<feature type="domain" description="RRM" evidence="12">
    <location>
        <begin position="130"/>
        <end position="197"/>
    </location>
</feature>
<dbReference type="Proteomes" id="UP000036987">
    <property type="component" value="Unassembled WGS sequence"/>
</dbReference>
<feature type="region of interest" description="Disordered" evidence="11">
    <location>
        <begin position="680"/>
        <end position="706"/>
    </location>
</feature>
<dbReference type="SUPFAM" id="SSF90229">
    <property type="entry name" value="CCCH zinc finger"/>
    <property type="match status" value="1"/>
</dbReference>
<dbReference type="CDD" id="cd02440">
    <property type="entry name" value="AdoMet_MTases"/>
    <property type="match status" value="1"/>
</dbReference>
<keyword evidence="1 9" id="KW-0489">Methyltransferase</keyword>
<sequence>MAAEEGSLKITMDDEDVVAMVGSAGVDDKEMENGDKLVTSATLKHARDDENIPYWKTSLCSYFRSNSSKCNHGDNCRYAHGEEELRPRPDNTWDPTSERVKKVAKIECDDSDQPLGNLGLSDQTEKCLIGIPVNWDTDKLKDFLDQHGILYKIAKKKKGMSVGFLTFSDVHQLHTALQDLKGKQIGGKYIKVADSIPRSSTNKQMPKSSIECDDLGKVSGDITDDNAVNAEGLVIKCRNAREAVAPLAYMLYNEQLEYKKKSLLHILKKLTRNARKACPSSVPYPDWIQNAREIGGLSCELEGIIESPLSTGYRNKCEFSVGYSVDGKRTVGFNLGNFREGIVAVEEPTDCPNVSNISCQYALIFQDFLHLSKLPLWDRFNNSGFWRQFTVREGRNPVQCDGGERDDVKISEVMLIIQICSSGTDDDVMKVEFERLTSTLVEKASASSPPLPLSALVIQDHKGISNAASADCPLFPLPVQKIGNNSDISGSPKNQVVTEERIHDSICNLRFCISPTAFFQVNTLAAEKLYSLAGDWARLSPDTLLFDVCCGTGTIGLTLAHRVGMVVGIEMNSSAVSDAFRNADINGITNCKFVCSKAEDVIESLLKEYIVNVQQPEIPGSDMKNPVTNGILDSFGNSNTIIVSEATKVGNATHVSETINTESSRQQEVSVVCDNRIINDSASPSVENHDKPSQDEKDMEENNTSMPRFKDVVAIVDPPRVGLHPKVIKALRTNPRLQRFVYISCNPESLMANAIELCTPTVDNPQKGGRNSRGWTNRNISSAGLARQRSKSMPMSKPFRPIKAMGVDLFPHTVHCEMVMLFER</sequence>
<evidence type="ECO:0000313" key="14">
    <source>
        <dbReference type="EMBL" id="KMZ68060.1"/>
    </source>
</evidence>
<evidence type="ECO:0000256" key="6">
    <source>
        <dbReference type="ARBA" id="ARBA00022833"/>
    </source>
</evidence>
<dbReference type="InterPro" id="IPR030390">
    <property type="entry name" value="MeTrfase_TrmA_AS"/>
</dbReference>
<keyword evidence="2 9" id="KW-0808">Transferase</keyword>
<reference evidence="15" key="1">
    <citation type="journal article" date="2016" name="Nature">
        <title>The genome of the seagrass Zostera marina reveals angiosperm adaptation to the sea.</title>
        <authorList>
            <person name="Olsen J.L."/>
            <person name="Rouze P."/>
            <person name="Verhelst B."/>
            <person name="Lin Y.-C."/>
            <person name="Bayer T."/>
            <person name="Collen J."/>
            <person name="Dattolo E."/>
            <person name="De Paoli E."/>
            <person name="Dittami S."/>
            <person name="Maumus F."/>
            <person name="Michel G."/>
            <person name="Kersting A."/>
            <person name="Lauritano C."/>
            <person name="Lohaus R."/>
            <person name="Toepel M."/>
            <person name="Tonon T."/>
            <person name="Vanneste K."/>
            <person name="Amirebrahimi M."/>
            <person name="Brakel J."/>
            <person name="Bostroem C."/>
            <person name="Chovatia M."/>
            <person name="Grimwood J."/>
            <person name="Jenkins J.W."/>
            <person name="Jueterbock A."/>
            <person name="Mraz A."/>
            <person name="Stam W.T."/>
            <person name="Tice H."/>
            <person name="Bornberg-Bauer E."/>
            <person name="Green P.J."/>
            <person name="Pearson G.A."/>
            <person name="Procaccini G."/>
            <person name="Duarte C.M."/>
            <person name="Schmutz J."/>
            <person name="Reusch T.B.H."/>
            <person name="Van de Peer Y."/>
        </authorList>
    </citation>
    <scope>NUCLEOTIDE SEQUENCE [LARGE SCALE GENOMIC DNA]</scope>
    <source>
        <strain evidence="15">cv. Finnish</strain>
    </source>
</reference>
<dbReference type="OMA" id="NRGWRTM"/>
<dbReference type="OrthoDB" id="10250660at2759"/>
<dbReference type="InterPro" id="IPR000571">
    <property type="entry name" value="Znf_CCCH"/>
</dbReference>
<feature type="region of interest" description="Disordered" evidence="11">
    <location>
        <begin position="764"/>
        <end position="797"/>
    </location>
</feature>
<evidence type="ECO:0000256" key="11">
    <source>
        <dbReference type="SAM" id="MobiDB-lite"/>
    </source>
</evidence>
<name>A0A0K9PII9_ZOSMR</name>
<dbReference type="InterPro" id="IPR000504">
    <property type="entry name" value="RRM_dom"/>
</dbReference>
<accession>A0A0K9PII9</accession>
<feature type="binding site" evidence="9">
    <location>
        <position position="570"/>
    </location>
    <ligand>
        <name>S-adenosyl-L-methionine</name>
        <dbReference type="ChEBI" id="CHEBI:59789"/>
    </ligand>
</feature>
<feature type="binding site" evidence="9">
    <location>
        <position position="520"/>
    </location>
    <ligand>
        <name>S-adenosyl-L-methionine</name>
        <dbReference type="ChEBI" id="CHEBI:59789"/>
    </ligand>
</feature>
<dbReference type="STRING" id="29655.A0A0K9PII9"/>
<dbReference type="Pfam" id="PF05958">
    <property type="entry name" value="tRNA_U5-meth_tr"/>
    <property type="match status" value="1"/>
</dbReference>
<feature type="zinc finger region" description="C3H1-type" evidence="8">
    <location>
        <begin position="54"/>
        <end position="83"/>
    </location>
</feature>
<evidence type="ECO:0000256" key="1">
    <source>
        <dbReference type="ARBA" id="ARBA00022603"/>
    </source>
</evidence>
<keyword evidence="4 8" id="KW-0479">Metal-binding</keyword>
<feature type="active site" description="Nucleophile" evidence="9">
    <location>
        <position position="745"/>
    </location>
</feature>
<evidence type="ECO:0000259" key="12">
    <source>
        <dbReference type="PROSITE" id="PS50102"/>
    </source>
</evidence>
<dbReference type="InterPro" id="IPR035979">
    <property type="entry name" value="RBD_domain_sf"/>
</dbReference>
<dbReference type="PROSITE" id="PS51687">
    <property type="entry name" value="SAM_MT_RNA_M5U"/>
    <property type="match status" value="1"/>
</dbReference>
<keyword evidence="3 9" id="KW-0949">S-adenosyl-L-methionine</keyword>
<keyword evidence="5 8" id="KW-0863">Zinc-finger</keyword>
<dbReference type="GO" id="GO:0008270">
    <property type="term" value="F:zinc ion binding"/>
    <property type="evidence" value="ECO:0007669"/>
    <property type="project" value="UniProtKB-KW"/>
</dbReference>
<dbReference type="GO" id="GO:0032259">
    <property type="term" value="P:methylation"/>
    <property type="evidence" value="ECO:0007669"/>
    <property type="project" value="UniProtKB-KW"/>
</dbReference>
<dbReference type="InterPro" id="IPR010280">
    <property type="entry name" value="U5_MeTrfase_fam"/>
</dbReference>